<evidence type="ECO:0000256" key="1">
    <source>
        <dbReference type="ARBA" id="ARBA00009481"/>
    </source>
</evidence>
<organism evidence="5 6">
    <name type="scientific">Candidatus Ryanbacteria bacterium RIFCSPHIGHO2_01_FULL_45_22</name>
    <dbReference type="NCBI Taxonomy" id="1802114"/>
    <lineage>
        <taxon>Bacteria</taxon>
        <taxon>Candidatus Ryaniibacteriota</taxon>
    </lineage>
</organism>
<keyword evidence="2" id="KW-0328">Glycosyltransferase</keyword>
<feature type="domain" description="Trehalose synthase N-terminal" evidence="4">
    <location>
        <begin position="42"/>
        <end position="159"/>
    </location>
</feature>
<keyword evidence="3" id="KW-0808">Transferase</keyword>
<evidence type="ECO:0000259" key="4">
    <source>
        <dbReference type="Pfam" id="PF21269"/>
    </source>
</evidence>
<evidence type="ECO:0000313" key="6">
    <source>
        <dbReference type="Proteomes" id="UP000177480"/>
    </source>
</evidence>
<dbReference type="GO" id="GO:0016757">
    <property type="term" value="F:glycosyltransferase activity"/>
    <property type="evidence" value="ECO:0007669"/>
    <property type="project" value="UniProtKB-KW"/>
</dbReference>
<evidence type="ECO:0000313" key="5">
    <source>
        <dbReference type="EMBL" id="OGZ43885.1"/>
    </source>
</evidence>
<gene>
    <name evidence="5" type="ORF">A2719_02900</name>
</gene>
<dbReference type="STRING" id="1802114.A2719_02900"/>
<comment type="similarity">
    <text evidence="1">Belongs to the glycosyltransferase group 1 family. Glycosyltransferase 4 subfamily.</text>
</comment>
<dbReference type="InterPro" id="IPR049438">
    <property type="entry name" value="TreT_GT1"/>
</dbReference>
<dbReference type="Pfam" id="PF21269">
    <property type="entry name" value="TreT_GT1"/>
    <property type="match status" value="1"/>
</dbReference>
<accession>A0A1G2G0L6</accession>
<dbReference type="Proteomes" id="UP000177480">
    <property type="component" value="Unassembled WGS sequence"/>
</dbReference>
<dbReference type="PANTHER" id="PTHR47779">
    <property type="entry name" value="SYNTHASE (CCG-9), PUTATIVE (AFU_ORTHOLOGUE AFUA_3G12100)-RELATED"/>
    <property type="match status" value="1"/>
</dbReference>
<comment type="caution">
    <text evidence="5">The sequence shown here is derived from an EMBL/GenBank/DDBJ whole genome shotgun (WGS) entry which is preliminary data.</text>
</comment>
<dbReference type="AlphaFoldDB" id="A0A1G2G0L6"/>
<name>A0A1G2G0L6_9BACT</name>
<sequence>MLRPANIRSIYSFNDYRRFLTHREAERLEELARQLLGKRIIHISATDTGGRVAEILESLVPFEQSLPVESMWRVLTVRHPFFSVTKKIHHALQGSRATVGADGISEGEWQFYFEQSKDIAYAIAGVHADILLIHDVELLAAGRIADTSAKKVFFMHADEPFGNKVSMRLLPCQEGYYLSFLGGDSLWTDAEDDRHLSFLAWKALDYLELYAEALRMF</sequence>
<protein>
    <recommendedName>
        <fullName evidence="4">Trehalose synthase N-terminal domain-containing protein</fullName>
    </recommendedName>
</protein>
<proteinExistence type="inferred from homology"/>
<dbReference type="InterPro" id="IPR052078">
    <property type="entry name" value="Trehalose_Metab_GTase"/>
</dbReference>
<evidence type="ECO:0000256" key="2">
    <source>
        <dbReference type="ARBA" id="ARBA00022676"/>
    </source>
</evidence>
<dbReference type="PANTHER" id="PTHR47779:SF1">
    <property type="entry name" value="SYNTHASE (CCG-9), PUTATIVE (AFU_ORTHOLOGUE AFUA_3G12100)-RELATED"/>
    <property type="match status" value="1"/>
</dbReference>
<reference evidence="5 6" key="1">
    <citation type="journal article" date="2016" name="Nat. Commun.">
        <title>Thousands of microbial genomes shed light on interconnected biogeochemical processes in an aquifer system.</title>
        <authorList>
            <person name="Anantharaman K."/>
            <person name="Brown C.T."/>
            <person name="Hug L.A."/>
            <person name="Sharon I."/>
            <person name="Castelle C.J."/>
            <person name="Probst A.J."/>
            <person name="Thomas B.C."/>
            <person name="Singh A."/>
            <person name="Wilkins M.J."/>
            <person name="Karaoz U."/>
            <person name="Brodie E.L."/>
            <person name="Williams K.H."/>
            <person name="Hubbard S.S."/>
            <person name="Banfield J.F."/>
        </authorList>
    </citation>
    <scope>NUCLEOTIDE SEQUENCE [LARGE SCALE GENOMIC DNA]</scope>
</reference>
<evidence type="ECO:0000256" key="3">
    <source>
        <dbReference type="ARBA" id="ARBA00022679"/>
    </source>
</evidence>
<dbReference type="EMBL" id="MHNK01000010">
    <property type="protein sequence ID" value="OGZ43885.1"/>
    <property type="molecule type" value="Genomic_DNA"/>
</dbReference>
<dbReference type="Gene3D" id="3.40.50.2000">
    <property type="entry name" value="Glycogen Phosphorylase B"/>
    <property type="match status" value="1"/>
</dbReference>